<dbReference type="KEGG" id="plak:A1s21155_02710"/>
<evidence type="ECO:0000256" key="6">
    <source>
        <dbReference type="SAM" id="SignalP"/>
    </source>
</evidence>
<dbReference type="GO" id="GO:0016020">
    <property type="term" value="C:membrane"/>
    <property type="evidence" value="ECO:0007669"/>
    <property type="project" value="UniProtKB-UniRule"/>
</dbReference>
<dbReference type="Gene3D" id="2.60.40.10">
    <property type="entry name" value="Immunoglobulins"/>
    <property type="match status" value="1"/>
</dbReference>
<dbReference type="Gene3D" id="3.30.1330.60">
    <property type="entry name" value="OmpA-like domain"/>
    <property type="match status" value="1"/>
</dbReference>
<dbReference type="InterPro" id="IPR050330">
    <property type="entry name" value="Bact_OuterMem_StrucFunc"/>
</dbReference>
<dbReference type="GO" id="GO:0000272">
    <property type="term" value="P:polysaccharide catabolic process"/>
    <property type="evidence" value="ECO:0007669"/>
    <property type="project" value="UniProtKB-KW"/>
</dbReference>
<dbReference type="GO" id="GO:0016798">
    <property type="term" value="F:hydrolase activity, acting on glycosyl bonds"/>
    <property type="evidence" value="ECO:0007669"/>
    <property type="project" value="UniProtKB-KW"/>
</dbReference>
<keyword evidence="2" id="KW-0378">Hydrolase</keyword>
<evidence type="ECO:0000256" key="4">
    <source>
        <dbReference type="PROSITE-ProRule" id="PRU00473"/>
    </source>
</evidence>
<dbReference type="RefSeq" id="WP_095696145.1">
    <property type="nucleotide sequence ID" value="NZ_CP016770.1"/>
</dbReference>
<dbReference type="SUPFAM" id="SSF103088">
    <property type="entry name" value="OmpA-like"/>
    <property type="match status" value="1"/>
</dbReference>
<keyword evidence="3" id="KW-0624">Polysaccharide degradation</keyword>
<dbReference type="SUPFAM" id="SSF49265">
    <property type="entry name" value="Fibronectin type III"/>
    <property type="match status" value="1"/>
</dbReference>
<feature type="region of interest" description="Disordered" evidence="5">
    <location>
        <begin position="633"/>
        <end position="653"/>
    </location>
</feature>
<feature type="compositionally biased region" description="Pro residues" evidence="5">
    <location>
        <begin position="637"/>
        <end position="649"/>
    </location>
</feature>
<dbReference type="Pfam" id="PF00041">
    <property type="entry name" value="fn3"/>
    <property type="match status" value="1"/>
</dbReference>
<dbReference type="InterPro" id="IPR013378">
    <property type="entry name" value="InlB-like_B-rpt"/>
</dbReference>
<evidence type="ECO:0000256" key="5">
    <source>
        <dbReference type="SAM" id="MobiDB-lite"/>
    </source>
</evidence>
<dbReference type="InterPro" id="IPR042229">
    <property type="entry name" value="Listeria/Bacterioides_rpt_sf"/>
</dbReference>
<dbReference type="InterPro" id="IPR036737">
    <property type="entry name" value="OmpA-like_sf"/>
</dbReference>
<evidence type="ECO:0000313" key="9">
    <source>
        <dbReference type="EMBL" id="ASY11889.1"/>
    </source>
</evidence>
<dbReference type="InterPro" id="IPR006665">
    <property type="entry name" value="OmpA-like"/>
</dbReference>
<dbReference type="CDD" id="cd07185">
    <property type="entry name" value="OmpA_C-like"/>
    <property type="match status" value="1"/>
</dbReference>
<keyword evidence="6" id="KW-0732">Signal</keyword>
<feature type="signal peptide" evidence="6">
    <location>
        <begin position="1"/>
        <end position="29"/>
    </location>
</feature>
<feature type="chain" id="PRO_5042255185" evidence="6">
    <location>
        <begin position="30"/>
        <end position="772"/>
    </location>
</feature>
<dbReference type="GeneID" id="300657060"/>
<evidence type="ECO:0000313" key="10">
    <source>
        <dbReference type="Proteomes" id="UP000217216"/>
    </source>
</evidence>
<dbReference type="Pfam" id="PF00691">
    <property type="entry name" value="OmpA"/>
    <property type="match status" value="1"/>
</dbReference>
<evidence type="ECO:0000256" key="1">
    <source>
        <dbReference type="ARBA" id="ARBA00004196"/>
    </source>
</evidence>
<keyword evidence="4" id="KW-0472">Membrane</keyword>
<dbReference type="GO" id="GO:0030313">
    <property type="term" value="C:cell envelope"/>
    <property type="evidence" value="ECO:0007669"/>
    <property type="project" value="UniProtKB-SubCell"/>
</dbReference>
<keyword evidence="2" id="KW-0326">Glycosidase</keyword>
<dbReference type="InterPro" id="IPR003961">
    <property type="entry name" value="FN3_dom"/>
</dbReference>
<dbReference type="InterPro" id="IPR036116">
    <property type="entry name" value="FN3_sf"/>
</dbReference>
<sequence length="772" mass="81324">MKSRLASLLSALVVVTTLQVAIMPTSADAAALQSITILGGQTDASHPFGAYSQEADVSWDTATTWMPAYLTNSHPWTTVAGTNAWLSACPRTDDAACLNRNFIFRHRFFVASDFETATITYEMNVDDIGQFFLNGLTNANQLFSPHTGNSTFASHKFGTNQNVQSKLVTGWNTFYVVLTGLSGHVGINYKTVLSYYSVDAPIYQAPVGKPGSPTIGTPSIIDSTTVSVPFSPPASDGGSAITSYRVTSHPRGKTGTSASSPISISGLTTGSPETFTVVAISAFGTSESSTASAVVTPRDRFTANFNAQGGSSVSSASYYTNESVTAPSSTTLSGYTFNGWFESTTAGSAVTFPYSNPAPGSFTLYAQWSALPTYTVDFNSSGGNAISSGSFISGGSVVAPATSPVKSGHTFNGWFVAASAGSAITFPYAPGVTNNITLYAQWTPINTGPPPVVLGPPPSTFVVVSNPKISRPGTSFVCTSGTYKFKKQGGPEEASKITSQQISLLSNGAVVDSEKTLESQSTFEGKASYKGTTLSCEVGIKQEEVVKTYSSLDKDAISALEAAMTSAIYGANTTYYSERHAAYMKRDAGDTKLWKEMLDKALVKREDTKVQAGVDYLANLEKAGISILIAPDKAAPAPTPSPTPTPTPTKSPDVSITGNVQPAAMKKVGTIYFASGTYFLNDESKRTIKALATSIFMKSPTTVLSYGFTDSKGGTDNTVLSQNRAKAVAKLLRSLLPGQKIVTGWYASSKPVATGTSKAALAKNRRVEIYIK</sequence>
<dbReference type="PANTHER" id="PTHR30329">
    <property type="entry name" value="STATOR ELEMENT OF FLAGELLAR MOTOR COMPLEX"/>
    <property type="match status" value="1"/>
</dbReference>
<comment type="subcellular location">
    <subcellularLocation>
        <location evidence="1">Cell envelope</location>
    </subcellularLocation>
</comment>
<dbReference type="NCBIfam" id="TIGR02543">
    <property type="entry name" value="List_Bact_rpt"/>
    <property type="match status" value="2"/>
</dbReference>
<dbReference type="CDD" id="cd00063">
    <property type="entry name" value="FN3"/>
    <property type="match status" value="1"/>
</dbReference>
<keyword evidence="10" id="KW-1185">Reference proteome</keyword>
<feature type="domain" description="Fibronectin type-III" evidence="7">
    <location>
        <begin position="209"/>
        <end position="299"/>
    </location>
</feature>
<dbReference type="AlphaFoldDB" id="A0AAC9YTE5"/>
<evidence type="ECO:0000256" key="2">
    <source>
        <dbReference type="ARBA" id="ARBA00023295"/>
    </source>
</evidence>
<feature type="domain" description="OmpA-like" evidence="8">
    <location>
        <begin position="660"/>
        <end position="772"/>
    </location>
</feature>
<protein>
    <submittedName>
        <fullName evidence="9">Fibronectin domain-containing protein</fullName>
    </submittedName>
</protein>
<name>A0AAC9YTE5_9ACTN</name>
<dbReference type="Gene3D" id="2.60.40.4270">
    <property type="entry name" value="Listeria-Bacteroides repeat domain"/>
    <property type="match status" value="2"/>
</dbReference>
<dbReference type="InterPro" id="IPR013783">
    <property type="entry name" value="Ig-like_fold"/>
</dbReference>
<dbReference type="PROSITE" id="PS50853">
    <property type="entry name" value="FN3"/>
    <property type="match status" value="1"/>
</dbReference>
<evidence type="ECO:0000259" key="8">
    <source>
        <dbReference type="PROSITE" id="PS51123"/>
    </source>
</evidence>
<dbReference type="PANTHER" id="PTHR30329:SF21">
    <property type="entry name" value="LIPOPROTEIN YIAD-RELATED"/>
    <property type="match status" value="1"/>
</dbReference>
<gene>
    <name evidence="9" type="ORF">A1s21155_02710</name>
</gene>
<evidence type="ECO:0000259" key="7">
    <source>
        <dbReference type="PROSITE" id="PS50853"/>
    </source>
</evidence>
<dbReference type="Proteomes" id="UP000217216">
    <property type="component" value="Chromosome"/>
</dbReference>
<dbReference type="Pfam" id="PF09479">
    <property type="entry name" value="Flg_new"/>
    <property type="match status" value="2"/>
</dbReference>
<dbReference type="EMBL" id="CP016770">
    <property type="protein sequence ID" value="ASY11889.1"/>
    <property type="molecule type" value="Genomic_DNA"/>
</dbReference>
<dbReference type="PROSITE" id="PS51123">
    <property type="entry name" value="OMPA_2"/>
    <property type="match status" value="1"/>
</dbReference>
<organism evidence="9 10">
    <name type="scientific">Candidatus Planktophila dulcis</name>
    <dbReference type="NCBI Taxonomy" id="1884914"/>
    <lineage>
        <taxon>Bacteria</taxon>
        <taxon>Bacillati</taxon>
        <taxon>Actinomycetota</taxon>
        <taxon>Actinomycetes</taxon>
        <taxon>Candidatus Nanopelagicales</taxon>
        <taxon>Candidatus Nanopelagicaceae</taxon>
        <taxon>Candidatus Planktophila</taxon>
    </lineage>
</organism>
<proteinExistence type="predicted"/>
<dbReference type="SMART" id="SM00060">
    <property type="entry name" value="FN3"/>
    <property type="match status" value="1"/>
</dbReference>
<accession>A0AAC9YTE5</accession>
<keyword evidence="3" id="KW-0119">Carbohydrate metabolism</keyword>
<reference evidence="9 10" key="1">
    <citation type="submission" date="2016-07" db="EMBL/GenBank/DDBJ databases">
        <title>High microdiversification within the ubiquitous acI lineage of Actinobacteria.</title>
        <authorList>
            <person name="Neuenschwander S.M."/>
            <person name="Salcher M."/>
            <person name="Ghai R."/>
            <person name="Pernthaler J."/>
        </authorList>
    </citation>
    <scope>NUCLEOTIDE SEQUENCE [LARGE SCALE GENOMIC DNA]</scope>
    <source>
        <strain evidence="9">MMS-21-155</strain>
    </source>
</reference>
<evidence type="ECO:0000256" key="3">
    <source>
        <dbReference type="ARBA" id="ARBA00023326"/>
    </source>
</evidence>